<keyword evidence="2" id="KW-1185">Reference proteome</keyword>
<name>A0ABP3VKQ2_9BURK</name>
<protein>
    <recommendedName>
        <fullName evidence="3">DUF1631 family protein</fullName>
    </recommendedName>
</protein>
<gene>
    <name evidence="1" type="ORF">GCM10009107_46770</name>
</gene>
<dbReference type="Proteomes" id="UP001500279">
    <property type="component" value="Unassembled WGS sequence"/>
</dbReference>
<dbReference type="InterPro" id="IPR012434">
    <property type="entry name" value="DUF1631"/>
</dbReference>
<comment type="caution">
    <text evidence="1">The sequence shown here is derived from an EMBL/GenBank/DDBJ whole genome shotgun (WGS) entry which is preliminary data.</text>
</comment>
<evidence type="ECO:0008006" key="3">
    <source>
        <dbReference type="Google" id="ProtNLM"/>
    </source>
</evidence>
<sequence>MSSPLNFASFLQQLLDGLPGWTGQVEQRLLDAATAALGDAWQSAVQRGQVNELVSALRGRPRQLGEAFARSLAERMREELAEPSPLNHDRPLHLMEDAGTLSLMEEHDVEVGIEQVRIERQIDQAGEWTQRELRGLCGNLPGRPMHLPGSAYPLTPEVCAEAYGRALKALHLTAAQQLTAMRLAGPLLAKQLAEVFEQHLQLLRDAGVSPAPLVIRSAGGAGLAWGETAAAAPGPQALPQDGNAAATQSRQLGELLQILSRQSHSGPAMDTVWQRLHSPMTRLAPAQLAALQQEDHPFWRLLDRIAGLSEVQSADDPQMQRLADQLDPMLVQLEEAGDTLSNASFDSALAQLDSLPAPMPAVSPQALESALDHEARRREMEPAVRGQLVEQLRALVLPPVLKQFLLGPWVQVLSRVLARDGTQAPATLHAMNLVPDLLAAASQQRRGQPLAPMERQRLLDAAEDGMDAAGLPGHMVNGYLADLAAVLSGVAATHSSPEAPDSPTLVITPAMLAAAKGELLPEPEPPPPGFDPTNMRGWSDTAREEWHGHAELATVPMAMAEEAEAARLAREAWLQGLKAGQLCRLMLQGRWTTALLTWRSDNGQFFMFKSRHAAGSHTLTYRALDRLRREGLATHIEPGQMLARARRAMAN</sequence>
<proteinExistence type="predicted"/>
<evidence type="ECO:0000313" key="1">
    <source>
        <dbReference type="EMBL" id="GAA0762364.1"/>
    </source>
</evidence>
<evidence type="ECO:0000313" key="2">
    <source>
        <dbReference type="Proteomes" id="UP001500279"/>
    </source>
</evidence>
<organism evidence="1 2">
    <name type="scientific">Ideonella azotifigens</name>
    <dbReference type="NCBI Taxonomy" id="513160"/>
    <lineage>
        <taxon>Bacteria</taxon>
        <taxon>Pseudomonadati</taxon>
        <taxon>Pseudomonadota</taxon>
        <taxon>Betaproteobacteria</taxon>
        <taxon>Burkholderiales</taxon>
        <taxon>Sphaerotilaceae</taxon>
        <taxon>Ideonella</taxon>
    </lineage>
</organism>
<dbReference type="RefSeq" id="WP_231012286.1">
    <property type="nucleotide sequence ID" value="NZ_BAAAEW010000033.1"/>
</dbReference>
<dbReference type="Pfam" id="PF07793">
    <property type="entry name" value="DUF1631"/>
    <property type="match status" value="2"/>
</dbReference>
<reference evidence="2" key="1">
    <citation type="journal article" date="2019" name="Int. J. Syst. Evol. Microbiol.">
        <title>The Global Catalogue of Microorganisms (GCM) 10K type strain sequencing project: providing services to taxonomists for standard genome sequencing and annotation.</title>
        <authorList>
            <consortium name="The Broad Institute Genomics Platform"/>
            <consortium name="The Broad Institute Genome Sequencing Center for Infectious Disease"/>
            <person name="Wu L."/>
            <person name="Ma J."/>
        </authorList>
    </citation>
    <scope>NUCLEOTIDE SEQUENCE [LARGE SCALE GENOMIC DNA]</scope>
    <source>
        <strain evidence="2">JCM 15503</strain>
    </source>
</reference>
<accession>A0ABP3VKQ2</accession>
<dbReference type="EMBL" id="BAAAEW010000033">
    <property type="protein sequence ID" value="GAA0762364.1"/>
    <property type="molecule type" value="Genomic_DNA"/>
</dbReference>